<keyword evidence="2" id="KW-0813">Transport</keyword>
<name>B4RCN3_PHEZH</name>
<evidence type="ECO:0000256" key="3">
    <source>
        <dbReference type="ARBA" id="ARBA00022475"/>
    </source>
</evidence>
<dbReference type="eggNOG" id="COG3104">
    <property type="taxonomic scope" value="Bacteria"/>
</dbReference>
<dbReference type="OrthoDB" id="9772725at2"/>
<feature type="transmembrane region" description="Helical" evidence="8">
    <location>
        <begin position="362"/>
        <end position="388"/>
    </location>
</feature>
<dbReference type="PROSITE" id="PS50850">
    <property type="entry name" value="MFS"/>
    <property type="match status" value="1"/>
</dbReference>
<evidence type="ECO:0000256" key="1">
    <source>
        <dbReference type="ARBA" id="ARBA00004651"/>
    </source>
</evidence>
<feature type="transmembrane region" description="Helical" evidence="8">
    <location>
        <begin position="201"/>
        <end position="221"/>
    </location>
</feature>
<evidence type="ECO:0000256" key="6">
    <source>
        <dbReference type="ARBA" id="ARBA00022989"/>
    </source>
</evidence>
<dbReference type="Gene3D" id="1.20.1250.20">
    <property type="entry name" value="MFS general substrate transporter like domains"/>
    <property type="match status" value="2"/>
</dbReference>
<dbReference type="GO" id="GO:0005886">
    <property type="term" value="C:plasma membrane"/>
    <property type="evidence" value="ECO:0007669"/>
    <property type="project" value="UniProtKB-SubCell"/>
</dbReference>
<dbReference type="InterPro" id="IPR036259">
    <property type="entry name" value="MFS_trans_sf"/>
</dbReference>
<dbReference type="PROSITE" id="PS01022">
    <property type="entry name" value="PTR2_1"/>
    <property type="match status" value="1"/>
</dbReference>
<feature type="transmembrane region" description="Helical" evidence="8">
    <location>
        <begin position="427"/>
        <end position="447"/>
    </location>
</feature>
<comment type="subcellular location">
    <subcellularLocation>
        <location evidence="1">Cell membrane</location>
        <topology evidence="1">Multi-pass membrane protein</topology>
    </subcellularLocation>
</comment>
<dbReference type="InterPro" id="IPR050171">
    <property type="entry name" value="MFS_Transporters"/>
</dbReference>
<feature type="transmembrane region" description="Helical" evidence="8">
    <location>
        <begin position="332"/>
        <end position="356"/>
    </location>
</feature>
<dbReference type="RefSeq" id="WP_012522362.1">
    <property type="nucleotide sequence ID" value="NC_011144.1"/>
</dbReference>
<keyword evidence="3" id="KW-1003">Cell membrane</keyword>
<evidence type="ECO:0000259" key="9">
    <source>
        <dbReference type="PROSITE" id="PS50850"/>
    </source>
</evidence>
<dbReference type="EMBL" id="CP000747">
    <property type="protein sequence ID" value="ACG78220.1"/>
    <property type="molecule type" value="Genomic_DNA"/>
</dbReference>
<evidence type="ECO:0000256" key="5">
    <source>
        <dbReference type="ARBA" id="ARBA00022856"/>
    </source>
</evidence>
<evidence type="ECO:0000313" key="11">
    <source>
        <dbReference type="Proteomes" id="UP000001868"/>
    </source>
</evidence>
<dbReference type="InterPro" id="IPR018456">
    <property type="entry name" value="PTR2_symporter_CS"/>
</dbReference>
<dbReference type="GO" id="GO:0006857">
    <property type="term" value="P:oligopeptide transport"/>
    <property type="evidence" value="ECO:0007669"/>
    <property type="project" value="InterPro"/>
</dbReference>
<gene>
    <name evidence="10" type="ordered locus">PHZ_c1809</name>
</gene>
<keyword evidence="11" id="KW-1185">Reference proteome</keyword>
<proteinExistence type="predicted"/>
<dbReference type="InterPro" id="IPR005279">
    <property type="entry name" value="Dipep/tripep_permease"/>
</dbReference>
<evidence type="ECO:0000256" key="2">
    <source>
        <dbReference type="ARBA" id="ARBA00022448"/>
    </source>
</evidence>
<accession>B4RCN3</accession>
<reference evidence="10 11" key="1">
    <citation type="journal article" date="2008" name="BMC Genomics">
        <title>Complete genome of Phenylobacterium zucineum - a novel facultative intracellular bacterium isolated from human erythroleukemia cell line K562.</title>
        <authorList>
            <person name="Luo Y."/>
            <person name="Xu X."/>
            <person name="Ding Z."/>
            <person name="Liu Z."/>
            <person name="Zhang B."/>
            <person name="Yan Z."/>
            <person name="Sun J."/>
            <person name="Hu S."/>
            <person name="Hu X."/>
        </authorList>
    </citation>
    <scope>NUCLEOTIDE SEQUENCE [LARGE SCALE GENOMIC DNA]</scope>
    <source>
        <strain evidence="10 11">HLK1</strain>
    </source>
</reference>
<dbReference type="HOGENOM" id="CLU_004790_0_1_5"/>
<feature type="transmembrane region" description="Helical" evidence="8">
    <location>
        <begin position="88"/>
        <end position="107"/>
    </location>
</feature>
<dbReference type="Proteomes" id="UP000001868">
    <property type="component" value="Chromosome"/>
</dbReference>
<feature type="transmembrane region" description="Helical" evidence="8">
    <location>
        <begin position="296"/>
        <end position="320"/>
    </location>
</feature>
<dbReference type="PANTHER" id="PTHR23517">
    <property type="entry name" value="RESISTANCE PROTEIN MDTM, PUTATIVE-RELATED-RELATED"/>
    <property type="match status" value="1"/>
</dbReference>
<dbReference type="InterPro" id="IPR000109">
    <property type="entry name" value="POT_fam"/>
</dbReference>
<dbReference type="Pfam" id="PF00854">
    <property type="entry name" value="PTR2"/>
    <property type="match status" value="2"/>
</dbReference>
<feature type="transmembrane region" description="Helical" evidence="8">
    <location>
        <begin position="250"/>
        <end position="276"/>
    </location>
</feature>
<dbReference type="GO" id="GO:1904680">
    <property type="term" value="F:peptide transmembrane transporter activity"/>
    <property type="evidence" value="ECO:0007669"/>
    <property type="project" value="InterPro"/>
</dbReference>
<dbReference type="InterPro" id="IPR020846">
    <property type="entry name" value="MFS_dom"/>
</dbReference>
<dbReference type="AlphaFoldDB" id="B4RCN3"/>
<keyword evidence="5" id="KW-0653">Protein transport</keyword>
<protein>
    <submittedName>
        <fullName evidence="10">Amino acid/peptide transporter</fullName>
    </submittedName>
</protein>
<dbReference type="STRING" id="450851.PHZ_c1809"/>
<evidence type="ECO:0000313" key="10">
    <source>
        <dbReference type="EMBL" id="ACG78220.1"/>
    </source>
</evidence>
<sequence>MTATSVARDGDKAFLGHPKALGYLAFSEAWERFSYYGMQSLLVLYMVKQLLLTPHVEAIAGFETFRAIIGAIYGLPGDASTQQVASTIFGLYTSLVYLTPIAGGFIADRLLGRTRTIIVGALLMSAGHFLMAFDASFLLALLCLVLGTGCFKGNIAGQVGGLYAEGDLRRADAFQIFYLGINAGVIAAPLIAGTLGEGVGWHYGFGAAGVGMLIALVIYLAGRRHLPPDPPLRRAAKADRPKLSAHDWRTIAVLVLLIPVLASSVLVNQQIFNAYLVWADRSVDMTLFGQRLPTTWLITLDSIVSVSFLAGMVVFWRLWAKRFREPDEMGKLTIGAFISVLGALSLAAGAAVAAASGTQVSLWWLIAFEVFNSAAFANMLPVSLALYARASPPAVVGTMIGVYYLHLVIGNQTVGVLGTFLEKMPAANFWLMHAGIAAGAAVVFLVVGRFFARLLSHEAVGAGRTAH</sequence>
<dbReference type="PANTHER" id="PTHR23517:SF15">
    <property type="entry name" value="PROTON-DEPENDENT OLIGOPEPTIDE FAMILY TRANSPORT PROTEIN"/>
    <property type="match status" value="1"/>
</dbReference>
<dbReference type="SUPFAM" id="SSF103473">
    <property type="entry name" value="MFS general substrate transporter"/>
    <property type="match status" value="1"/>
</dbReference>
<feature type="domain" description="Major facilitator superfamily (MFS) profile" evidence="9">
    <location>
        <begin position="41"/>
        <end position="451"/>
    </location>
</feature>
<feature type="transmembrane region" description="Helical" evidence="8">
    <location>
        <begin position="400"/>
        <end position="421"/>
    </location>
</feature>
<feature type="transmembrane region" description="Helical" evidence="8">
    <location>
        <begin position="176"/>
        <end position="195"/>
    </location>
</feature>
<organism evidence="10 11">
    <name type="scientific">Phenylobacterium zucineum (strain HLK1)</name>
    <dbReference type="NCBI Taxonomy" id="450851"/>
    <lineage>
        <taxon>Bacteria</taxon>
        <taxon>Pseudomonadati</taxon>
        <taxon>Pseudomonadota</taxon>
        <taxon>Alphaproteobacteria</taxon>
        <taxon>Caulobacterales</taxon>
        <taxon>Caulobacteraceae</taxon>
        <taxon>Phenylobacterium</taxon>
    </lineage>
</organism>
<keyword evidence="7 8" id="KW-0472">Membrane</keyword>
<dbReference type="KEGG" id="pzu:PHZ_c1809"/>
<keyword evidence="6 8" id="KW-1133">Transmembrane helix</keyword>
<evidence type="ECO:0000256" key="8">
    <source>
        <dbReference type="SAM" id="Phobius"/>
    </source>
</evidence>
<dbReference type="CDD" id="cd17346">
    <property type="entry name" value="MFS_DtpA_like"/>
    <property type="match status" value="1"/>
</dbReference>
<evidence type="ECO:0000256" key="7">
    <source>
        <dbReference type="ARBA" id="ARBA00023136"/>
    </source>
</evidence>
<keyword evidence="4 8" id="KW-0812">Transmembrane</keyword>
<feature type="transmembrane region" description="Helical" evidence="8">
    <location>
        <begin position="137"/>
        <end position="155"/>
    </location>
</feature>
<keyword evidence="5" id="KW-0571">Peptide transport</keyword>
<dbReference type="NCBIfam" id="TIGR00924">
    <property type="entry name" value="yjdL_sub1_fam"/>
    <property type="match status" value="1"/>
</dbReference>
<evidence type="ECO:0000256" key="4">
    <source>
        <dbReference type="ARBA" id="ARBA00022692"/>
    </source>
</evidence>